<evidence type="ECO:0000256" key="2">
    <source>
        <dbReference type="SAM" id="SignalP"/>
    </source>
</evidence>
<dbReference type="InterPro" id="IPR056475">
    <property type="entry name" value="GBD_Hemicentin/VWA7"/>
</dbReference>
<evidence type="ECO:0000259" key="3">
    <source>
        <dbReference type="Pfam" id="PF23560"/>
    </source>
</evidence>
<feature type="chain" id="PRO_5045136421" description="Lipoprotein" evidence="2">
    <location>
        <begin position="26"/>
        <end position="506"/>
    </location>
</feature>
<organism evidence="5 6">
    <name type="scientific">Hyalangium rubrum</name>
    <dbReference type="NCBI Taxonomy" id="3103134"/>
    <lineage>
        <taxon>Bacteria</taxon>
        <taxon>Pseudomonadati</taxon>
        <taxon>Myxococcota</taxon>
        <taxon>Myxococcia</taxon>
        <taxon>Myxococcales</taxon>
        <taxon>Cystobacterineae</taxon>
        <taxon>Archangiaceae</taxon>
        <taxon>Hyalangium</taxon>
    </lineage>
</organism>
<proteinExistence type="predicted"/>
<evidence type="ECO:0000256" key="1">
    <source>
        <dbReference type="SAM" id="MobiDB-lite"/>
    </source>
</evidence>
<evidence type="ECO:0008006" key="7">
    <source>
        <dbReference type="Google" id="ProtNLM"/>
    </source>
</evidence>
<evidence type="ECO:0000259" key="4">
    <source>
        <dbReference type="Pfam" id="PF25107"/>
    </source>
</evidence>
<feature type="domain" description="Hemicentin/VWA7 galactose-binding" evidence="3">
    <location>
        <begin position="284"/>
        <end position="376"/>
    </location>
</feature>
<dbReference type="PANTHER" id="PTHR14905:SF7">
    <property type="entry name" value="VON WILLEBRAND FACTOR A DOMAIN-CONTAINING PROTEIN 7"/>
    <property type="match status" value="1"/>
</dbReference>
<gene>
    <name evidence="5" type="ORF">SYV04_37390</name>
</gene>
<feature type="region of interest" description="Disordered" evidence="1">
    <location>
        <begin position="487"/>
        <end position="506"/>
    </location>
</feature>
<accession>A0ABU5HH05</accession>
<evidence type="ECO:0000313" key="6">
    <source>
        <dbReference type="Proteomes" id="UP001291309"/>
    </source>
</evidence>
<dbReference type="Proteomes" id="UP001291309">
    <property type="component" value="Unassembled WGS sequence"/>
</dbReference>
<dbReference type="EMBL" id="JAXIVS010000018">
    <property type="protein sequence ID" value="MDY7232123.1"/>
    <property type="molecule type" value="Genomic_DNA"/>
</dbReference>
<reference evidence="5 6" key="1">
    <citation type="submission" date="2023-12" db="EMBL/GenBank/DDBJ databases">
        <title>the genome sequence of Hyalangium sp. s54d21.</title>
        <authorList>
            <person name="Zhang X."/>
        </authorList>
    </citation>
    <scope>NUCLEOTIDE SEQUENCE [LARGE SCALE GENOMIC DNA]</scope>
    <source>
        <strain evidence="6">s54d21</strain>
    </source>
</reference>
<dbReference type="InterPro" id="IPR052577">
    <property type="entry name" value="VWA7"/>
</dbReference>
<protein>
    <recommendedName>
        <fullName evidence="7">Lipoprotein</fullName>
    </recommendedName>
</protein>
<feature type="domain" description="VWA7 N-terminal" evidence="4">
    <location>
        <begin position="52"/>
        <end position="267"/>
    </location>
</feature>
<dbReference type="InterPro" id="IPR056862">
    <property type="entry name" value="VWA7_N"/>
</dbReference>
<dbReference type="Pfam" id="PF23560">
    <property type="entry name" value="GBD_Hemicentin"/>
    <property type="match status" value="1"/>
</dbReference>
<dbReference type="PANTHER" id="PTHR14905">
    <property type="entry name" value="NG37"/>
    <property type="match status" value="1"/>
</dbReference>
<keyword evidence="6" id="KW-1185">Reference proteome</keyword>
<comment type="caution">
    <text evidence="5">The sequence shown here is derived from an EMBL/GenBank/DDBJ whole genome shotgun (WGS) entry which is preliminary data.</text>
</comment>
<evidence type="ECO:0000313" key="5">
    <source>
        <dbReference type="EMBL" id="MDY7232123.1"/>
    </source>
</evidence>
<dbReference type="Pfam" id="PF25107">
    <property type="entry name" value="VWA7_N"/>
    <property type="match status" value="1"/>
</dbReference>
<keyword evidence="2" id="KW-0732">Signal</keyword>
<feature type="signal peptide" evidence="2">
    <location>
        <begin position="1"/>
        <end position="25"/>
    </location>
</feature>
<sequence length="506" mass="53646">MSWRVRSWALGLGMVALGVSNPAQAFCPTKGLRCGLGGSGVTHQEMTKQSIQELDAEFFGTSELTPSMKQAIQEIWTANAAVDEDQTNGFKHFDGESFAAGKQRLITLTDEVKRKLAVGDATGARSSLGQALHTLQDFYSHSTFIESGGRGALPALWNASIGLPEVAAPEAPTCKPCEGIDCTHNVITPSLTSGYYGGEVEQPAISSKCRHGGPFDSGRGPRGGINKDTLFPVLSEHSHLHGAAARSAREATQQFIRDLKAQLTQSQLELLLGVGPTLAPANAVTLLSVTDVGGGDRRFTLPVDSTLSRVTVSMSGSPSLQLLRPDGSVVKPTDREVEFVSLSTGLVATVLAPKAGLWTITTNPSGAYSLTVVGESPVNLDQFTFVEPRGRPGHQGLFRIQGSPVSGMPMTVAVELSGDIASVQVELRSKAGVPLRTLHLAPDAEGDPLELFGSVELPSTPFVVYALGTLTHGERYQRVIPQVVHPQSVRVPAPPERQERAPTPSP</sequence>
<name>A0ABU5HH05_9BACT</name>